<dbReference type="InterPro" id="IPR008992">
    <property type="entry name" value="Enterotoxin"/>
</dbReference>
<evidence type="ECO:0000313" key="11">
    <source>
        <dbReference type="Proteomes" id="UP000236395"/>
    </source>
</evidence>
<dbReference type="Gene3D" id="3.10.20.120">
    <property type="match status" value="1"/>
</dbReference>
<dbReference type="Pfam" id="PF01123">
    <property type="entry name" value="Stap_Strp_toxin"/>
    <property type="match status" value="1"/>
</dbReference>
<keyword evidence="3" id="KW-0800">Toxin</keyword>
<keyword evidence="4" id="KW-0732">Signal</keyword>
<dbReference type="InterPro" id="IPR016091">
    <property type="entry name" value="SuperAg_toxin_C"/>
</dbReference>
<dbReference type="GeneID" id="98346171"/>
<evidence type="ECO:0000256" key="4">
    <source>
        <dbReference type="ARBA" id="ARBA00022729"/>
    </source>
</evidence>
<evidence type="ECO:0000256" key="3">
    <source>
        <dbReference type="ARBA" id="ARBA00022656"/>
    </source>
</evidence>
<dbReference type="Proteomes" id="UP000236395">
    <property type="component" value="Unassembled WGS sequence"/>
</dbReference>
<keyword evidence="6" id="KW-1015">Disulfide bond</keyword>
<feature type="domain" description="Staphylococcal/Streptococcal toxin OB-fold" evidence="7">
    <location>
        <begin position="41"/>
        <end position="137"/>
    </location>
</feature>
<dbReference type="Proteomes" id="UP000596960">
    <property type="component" value="Unassembled WGS sequence"/>
</dbReference>
<organism evidence="10 11">
    <name type="scientific">Staphylococcus schweitzeri</name>
    <dbReference type="NCBI Taxonomy" id="1654388"/>
    <lineage>
        <taxon>Bacteria</taxon>
        <taxon>Bacillati</taxon>
        <taxon>Bacillota</taxon>
        <taxon>Bacilli</taxon>
        <taxon>Bacillales</taxon>
        <taxon>Staphylococcaceae</taxon>
        <taxon>Staphylococcus</taxon>
    </lineage>
</organism>
<protein>
    <submittedName>
        <fullName evidence="10">Exotoxin</fullName>
    </submittedName>
    <submittedName>
        <fullName evidence="9">Staphylococcal enterotoxin type C1/U</fullName>
    </submittedName>
</protein>
<comment type="caution">
    <text evidence="10">The sequence shown here is derived from an EMBL/GenBank/DDBJ whole genome shotgun (WGS) entry which is preliminary data.</text>
</comment>
<evidence type="ECO:0000256" key="1">
    <source>
        <dbReference type="ARBA" id="ARBA00008401"/>
    </source>
</evidence>
<dbReference type="InterPro" id="IPR006123">
    <property type="entry name" value="Toxin_b-grasp_Staph/Strep"/>
</dbReference>
<dbReference type="PRINTS" id="PR01898">
    <property type="entry name" value="SAGSUPRFAMLY"/>
</dbReference>
<feature type="disulfide bond" evidence="6">
    <location>
        <begin position="111"/>
        <end position="130"/>
    </location>
</feature>
<evidence type="ECO:0000313" key="10">
    <source>
        <dbReference type="EMBL" id="PNZ48736.1"/>
    </source>
</evidence>
<evidence type="ECO:0000313" key="9">
    <source>
        <dbReference type="EMBL" id="MBE2128395.1"/>
    </source>
</evidence>
<evidence type="ECO:0000259" key="7">
    <source>
        <dbReference type="Pfam" id="PF01123"/>
    </source>
</evidence>
<evidence type="ECO:0000313" key="12">
    <source>
        <dbReference type="Proteomes" id="UP000596960"/>
    </source>
</evidence>
<dbReference type="InterPro" id="IPR006126">
    <property type="entry name" value="Staph/Strept_toxin_CS"/>
</dbReference>
<dbReference type="GO" id="GO:0090729">
    <property type="term" value="F:toxin activity"/>
    <property type="evidence" value="ECO:0007669"/>
    <property type="project" value="UniProtKB-KW"/>
</dbReference>
<dbReference type="SUPFAM" id="SSF54334">
    <property type="entry name" value="Superantigen toxins, C-terminal domain"/>
    <property type="match status" value="1"/>
</dbReference>
<keyword evidence="5" id="KW-0260">Enterotoxin</keyword>
<dbReference type="Gene3D" id="2.40.50.110">
    <property type="match status" value="1"/>
</dbReference>
<dbReference type="EMBL" id="JADAMT010000005">
    <property type="protein sequence ID" value="MBE2128395.1"/>
    <property type="molecule type" value="Genomic_DNA"/>
</dbReference>
<keyword evidence="12" id="KW-1185">Reference proteome</keyword>
<dbReference type="AlphaFoldDB" id="A0A2K4AF99"/>
<comment type="similarity">
    <text evidence="1">Belongs to the staphylococcal/streptococcal toxin family.</text>
</comment>
<evidence type="ECO:0000259" key="8">
    <source>
        <dbReference type="Pfam" id="PF02876"/>
    </source>
</evidence>
<proteinExistence type="inferred from homology"/>
<keyword evidence="2" id="KW-0766">Superantigen</keyword>
<accession>A0A2K4AF99</accession>
<dbReference type="SUPFAM" id="SSF50203">
    <property type="entry name" value="Bacterial enterotoxins"/>
    <property type="match status" value="1"/>
</dbReference>
<evidence type="ECO:0000256" key="6">
    <source>
        <dbReference type="PIRSR" id="PIRSR613307-50"/>
    </source>
</evidence>
<dbReference type="Pfam" id="PF02876">
    <property type="entry name" value="Stap_Strp_tox_C"/>
    <property type="match status" value="1"/>
</dbReference>
<feature type="domain" description="Staphylococcal/Streptococcal toxin beta-grasp" evidence="8">
    <location>
        <begin position="155"/>
        <end position="258"/>
    </location>
</feature>
<gene>
    <name evidence="9" type="primary">seu</name>
    <name evidence="10" type="ORF">CD116_10580</name>
    <name evidence="9" type="ORF">ILQ21_04820</name>
</gene>
<dbReference type="GO" id="GO:0005576">
    <property type="term" value="C:extracellular region"/>
    <property type="evidence" value="ECO:0007669"/>
    <property type="project" value="InterPro"/>
</dbReference>
<evidence type="ECO:0000256" key="2">
    <source>
        <dbReference type="ARBA" id="ARBA00022633"/>
    </source>
</evidence>
<evidence type="ECO:0000256" key="5">
    <source>
        <dbReference type="ARBA" id="ARBA00022861"/>
    </source>
</evidence>
<dbReference type="PROSITE" id="PS00278">
    <property type="entry name" value="STAPH_STREP_TOXIN_2"/>
    <property type="match status" value="1"/>
</dbReference>
<reference evidence="9 12" key="2">
    <citation type="submission" date="2020-10" db="EMBL/GenBank/DDBJ databases">
        <title>Phenotypic and genomic profiling of Staphylococcus argenteus in Canada and the United States and recommendations for clinical result reporting.</title>
        <authorList>
            <person name="Eshaghi A."/>
            <person name="Bommersbach C."/>
            <person name="Zitterman S."/>
            <person name="Burnham C.-A.D."/>
            <person name="Patel R."/>
            <person name="Schuetz A.N."/>
            <person name="Patel S.N."/>
            <person name="Kus J.V."/>
        </authorList>
    </citation>
    <scope>NUCLEOTIDE SEQUENCE [LARGE SCALE GENOMIC DNA]</scope>
    <source>
        <strain evidence="9 12">DSM 28300</strain>
    </source>
</reference>
<dbReference type="PROSITE" id="PS00277">
    <property type="entry name" value="STAPH_STREP_TOXIN_1"/>
    <property type="match status" value="1"/>
</dbReference>
<sequence length="262" mass="30650">MKLFAFIFICVKSCSLLFMLNGNPRPEQLNKASEFTGLMDNIRYLYDDKYVSEINIKAQEKFLQHDLLFKINGSKIGGSKILKTEFSNKSLSDKYKNKNVDLFGTNYYYQCYFSADNMELNDGRLIEKTCMYGGVTEHDGNQIDKNNLTDNSHNILIKVYENERNSLSFDIPTNKKNITAQEVDYKVRNYLLKHKNLYEFRSSPYETGYIKFTEGNGNTFWYDMMPEPGKNFYPTKYLLFYNDNKTVESKSINVEVHLTKSN</sequence>
<dbReference type="EMBL" id="PPQS01000044">
    <property type="protein sequence ID" value="PNZ48736.1"/>
    <property type="molecule type" value="Genomic_DNA"/>
</dbReference>
<reference evidence="10 11" key="1">
    <citation type="submission" date="2017-08" db="EMBL/GenBank/DDBJ databases">
        <title>Draft genome sequences of 64 type strains of genus Staph aureus.</title>
        <authorList>
            <person name="Cole K."/>
            <person name="Golubchik T."/>
            <person name="Russell J."/>
            <person name="Foster D."/>
            <person name="Llewelyn M."/>
            <person name="Wilson D."/>
            <person name="Crook D."/>
            <person name="Paul J."/>
        </authorList>
    </citation>
    <scope>NUCLEOTIDE SEQUENCE [LARGE SCALE GENOMIC DNA]</scope>
    <source>
        <strain evidence="10 11">DSM 28300</strain>
    </source>
</reference>
<dbReference type="RefSeq" id="WP_047550390.1">
    <property type="nucleotide sequence ID" value="NZ_CBCSFW010000008.1"/>
</dbReference>
<dbReference type="InterPro" id="IPR006173">
    <property type="entry name" value="Staph_tox_OB"/>
</dbReference>
<dbReference type="InterPro" id="IPR013307">
    <property type="entry name" value="Superantigen_bac"/>
</dbReference>
<name>A0A2K4AF99_9STAP</name>